<evidence type="ECO:0000256" key="2">
    <source>
        <dbReference type="PROSITE-ProRule" id="PRU00176"/>
    </source>
</evidence>
<dbReference type="Proteomes" id="UP000007646">
    <property type="component" value="Unassembled WGS sequence"/>
</dbReference>
<organism evidence="4 5">
    <name type="scientific">Loxodonta africana</name>
    <name type="common">African elephant</name>
    <dbReference type="NCBI Taxonomy" id="9785"/>
    <lineage>
        <taxon>Eukaryota</taxon>
        <taxon>Metazoa</taxon>
        <taxon>Chordata</taxon>
        <taxon>Craniata</taxon>
        <taxon>Vertebrata</taxon>
        <taxon>Euteleostomi</taxon>
        <taxon>Mammalia</taxon>
        <taxon>Eutheria</taxon>
        <taxon>Afrotheria</taxon>
        <taxon>Proboscidea</taxon>
        <taxon>Elephantidae</taxon>
        <taxon>Loxodonta</taxon>
    </lineage>
</organism>
<dbReference type="Ensembl" id="ENSLAFT00000026868.1">
    <property type="protein sequence ID" value="ENSLAFP00000019950.1"/>
    <property type="gene ID" value="ENSLAFG00000028858.1"/>
</dbReference>
<dbReference type="GO" id="GO:0000398">
    <property type="term" value="P:mRNA splicing, via spliceosome"/>
    <property type="evidence" value="ECO:0007669"/>
    <property type="project" value="TreeGrafter"/>
</dbReference>
<dbReference type="Pfam" id="PF00076">
    <property type="entry name" value="RRM_1"/>
    <property type="match status" value="1"/>
</dbReference>
<dbReference type="GeneTree" id="ENSGT00950000183123"/>
<keyword evidence="1 2" id="KW-0694">RNA-binding</keyword>
<protein>
    <recommendedName>
        <fullName evidence="3">RRM domain-containing protein</fullName>
    </recommendedName>
</protein>
<dbReference type="PROSITE" id="PS50102">
    <property type="entry name" value="RRM"/>
    <property type="match status" value="1"/>
</dbReference>
<dbReference type="InParanoid" id="G3TWJ2"/>
<dbReference type="InterPro" id="IPR000504">
    <property type="entry name" value="RRM_dom"/>
</dbReference>
<dbReference type="Gene3D" id="3.30.70.330">
    <property type="match status" value="2"/>
</dbReference>
<dbReference type="SUPFAM" id="SSF54928">
    <property type="entry name" value="RNA-binding domain, RBD"/>
    <property type="match status" value="1"/>
</dbReference>
<dbReference type="PANTHER" id="PTHR48026:SF6">
    <property type="entry name" value="RRM DOMAIN-CONTAINING PROTEIN"/>
    <property type="match status" value="1"/>
</dbReference>
<evidence type="ECO:0000259" key="3">
    <source>
        <dbReference type="PROSITE" id="PS50102"/>
    </source>
</evidence>
<proteinExistence type="predicted"/>
<keyword evidence="5" id="KW-1185">Reference proteome</keyword>
<dbReference type="InterPro" id="IPR012677">
    <property type="entry name" value="Nucleotide-bd_a/b_plait_sf"/>
</dbReference>
<accession>G3TWJ2</accession>
<evidence type="ECO:0000313" key="5">
    <source>
        <dbReference type="Proteomes" id="UP000007646"/>
    </source>
</evidence>
<dbReference type="PANTHER" id="PTHR48026">
    <property type="entry name" value="HOMOLOGOUS TO DROSOPHILA SQD (SQUID) PROTEIN"/>
    <property type="match status" value="1"/>
</dbReference>
<dbReference type="STRING" id="9785.ENSLAFP00000019950"/>
<dbReference type="eggNOG" id="KOG4205">
    <property type="taxonomic scope" value="Eukaryota"/>
</dbReference>
<dbReference type="HOGENOM" id="CLU_012062_1_0_1"/>
<sequence length="241" mass="26891">MSKSESSKELEKLQKLFVRGLSFEKTVERLKRHFEQKNAHDCDRDPNTKGFVFVYATVEDAAKNAKPHKVDGRVVETNKAVSRKDPQRPDDHLTVKKIFVGGIKGTEEHHVRDYFDQHGKIEVIEVMADQGSGKKRGFTFRNFGDHDSMDKIFIQKYHTVYGYNCEVSKALTSTELLDASNAYQRECFGGGLGGNDNFSCEENFSGCGGFGGNCGDGGYMWQNGFGNDGSNFGGGRKSHSF</sequence>
<dbReference type="AlphaFoldDB" id="G3TWJ2"/>
<dbReference type="SMART" id="SM00360">
    <property type="entry name" value="RRM"/>
    <property type="match status" value="2"/>
</dbReference>
<reference evidence="4" key="2">
    <citation type="submission" date="2025-08" db="UniProtKB">
        <authorList>
            <consortium name="Ensembl"/>
        </authorList>
    </citation>
    <scope>IDENTIFICATION</scope>
    <source>
        <strain evidence="4">Isolate ISIS603380</strain>
    </source>
</reference>
<dbReference type="GO" id="GO:0071013">
    <property type="term" value="C:catalytic step 2 spliceosome"/>
    <property type="evidence" value="ECO:0007669"/>
    <property type="project" value="TreeGrafter"/>
</dbReference>
<name>G3TWJ2_LOXAF</name>
<dbReference type="InterPro" id="IPR035979">
    <property type="entry name" value="RBD_domain_sf"/>
</dbReference>
<evidence type="ECO:0000256" key="1">
    <source>
        <dbReference type="ARBA" id="ARBA00022884"/>
    </source>
</evidence>
<evidence type="ECO:0000313" key="4">
    <source>
        <dbReference type="Ensembl" id="ENSLAFP00000019950.1"/>
    </source>
</evidence>
<reference evidence="4" key="3">
    <citation type="submission" date="2025-09" db="UniProtKB">
        <authorList>
            <consortium name="Ensembl"/>
        </authorList>
    </citation>
    <scope>IDENTIFICATION</scope>
    <source>
        <strain evidence="4">Isolate ISIS603380</strain>
    </source>
</reference>
<dbReference type="GO" id="GO:0003730">
    <property type="term" value="F:mRNA 3'-UTR binding"/>
    <property type="evidence" value="ECO:0007669"/>
    <property type="project" value="TreeGrafter"/>
</dbReference>
<dbReference type="FunFam" id="3.30.70.330:FF:000158">
    <property type="entry name" value="heterogeneous nuclear ribonucleoprotein A3 isoform X1"/>
    <property type="match status" value="1"/>
</dbReference>
<reference evidence="4 5" key="1">
    <citation type="submission" date="2009-06" db="EMBL/GenBank/DDBJ databases">
        <title>The Genome Sequence of Loxodonta africana (African elephant).</title>
        <authorList>
            <person name="Di Palma F."/>
            <person name="Heiman D."/>
            <person name="Young S."/>
            <person name="Johnson J."/>
            <person name="Lander E.S."/>
            <person name="Lindblad-Toh K."/>
        </authorList>
    </citation>
    <scope>NUCLEOTIDE SEQUENCE [LARGE SCALE GENOMIC DNA]</scope>
    <source>
        <strain evidence="4 5">Isolate ISIS603380</strain>
    </source>
</reference>
<feature type="domain" description="RRM" evidence="3">
    <location>
        <begin position="96"/>
        <end position="172"/>
    </location>
</feature>